<gene>
    <name evidence="3" type="ORF">KAK11_01385</name>
</gene>
<dbReference type="GO" id="GO:0016740">
    <property type="term" value="F:transferase activity"/>
    <property type="evidence" value="ECO:0007669"/>
    <property type="project" value="UniProtKB-KW"/>
</dbReference>
<feature type="domain" description="4'-phosphopantetheinyl transferase" evidence="2">
    <location>
        <begin position="105"/>
        <end position="166"/>
    </location>
</feature>
<accession>A0ABS5DS39</accession>
<dbReference type="EMBL" id="JAGQDG010000001">
    <property type="protein sequence ID" value="MBQ0933961.1"/>
    <property type="molecule type" value="Genomic_DNA"/>
</dbReference>
<comment type="caution">
    <text evidence="3">The sequence shown here is derived from an EMBL/GenBank/DDBJ whole genome shotgun (WGS) entry which is preliminary data.</text>
</comment>
<proteinExistence type="predicted"/>
<organism evidence="3 4">
    <name type="scientific">Ideonella paludis</name>
    <dbReference type="NCBI Taxonomy" id="1233411"/>
    <lineage>
        <taxon>Bacteria</taxon>
        <taxon>Pseudomonadati</taxon>
        <taxon>Pseudomonadota</taxon>
        <taxon>Betaproteobacteria</taxon>
        <taxon>Burkholderiales</taxon>
        <taxon>Sphaerotilaceae</taxon>
        <taxon>Ideonella</taxon>
    </lineage>
</organism>
<keyword evidence="1 3" id="KW-0808">Transferase</keyword>
<dbReference type="Gene3D" id="3.90.470.20">
    <property type="entry name" value="4'-phosphopantetheinyl transferase domain"/>
    <property type="match status" value="1"/>
</dbReference>
<evidence type="ECO:0000259" key="2">
    <source>
        <dbReference type="Pfam" id="PF01648"/>
    </source>
</evidence>
<dbReference type="InterPro" id="IPR037143">
    <property type="entry name" value="4-PPantetheinyl_Trfase_dom_sf"/>
</dbReference>
<reference evidence="3 4" key="1">
    <citation type="submission" date="2021-04" db="EMBL/GenBank/DDBJ databases">
        <title>The genome sequence of type strain Ideonella paludis KCTC 32238.</title>
        <authorList>
            <person name="Liu Y."/>
        </authorList>
    </citation>
    <scope>NUCLEOTIDE SEQUENCE [LARGE SCALE GENOMIC DNA]</scope>
    <source>
        <strain evidence="3 4">KCTC 32238</strain>
    </source>
</reference>
<protein>
    <submittedName>
        <fullName evidence="3">4'-phosphopantetheinyl transferase superfamily protein</fullName>
    </submittedName>
</protein>
<evidence type="ECO:0000313" key="3">
    <source>
        <dbReference type="EMBL" id="MBQ0933961.1"/>
    </source>
</evidence>
<dbReference type="Pfam" id="PF01648">
    <property type="entry name" value="ACPS"/>
    <property type="match status" value="1"/>
</dbReference>
<dbReference type="InterPro" id="IPR008278">
    <property type="entry name" value="4-PPantetheinyl_Trfase_dom"/>
</dbReference>
<dbReference type="Proteomes" id="UP000672097">
    <property type="component" value="Unassembled WGS sequence"/>
</dbReference>
<sequence>MSGAGDCWLAAAATQQLPVSYRPSPEEALRAATLPAQRAAQFLTGRWLLRELLTEIDPGRCITDWDITVPSEAAPQLRSRLRQPPYLSVSHSRHQVLVAVCAQDVGVDIEVPVAGRDRSALAALVCPELPALTAAAAVPKPHGFYLLWTLKEAWLKRGGLGVSPGLLQALRVRPAQPEDELVARAWSGGEGCLSVVCSAALQIRWSTQFNRPAEWADAGTWALDDLTVSPT</sequence>
<dbReference type="RefSeq" id="WP_210805399.1">
    <property type="nucleotide sequence ID" value="NZ_JAGQDG010000001.1"/>
</dbReference>
<dbReference type="SUPFAM" id="SSF56214">
    <property type="entry name" value="4'-phosphopantetheinyl transferase"/>
    <property type="match status" value="2"/>
</dbReference>
<evidence type="ECO:0000313" key="4">
    <source>
        <dbReference type="Proteomes" id="UP000672097"/>
    </source>
</evidence>
<name>A0ABS5DS39_9BURK</name>
<evidence type="ECO:0000256" key="1">
    <source>
        <dbReference type="ARBA" id="ARBA00022679"/>
    </source>
</evidence>
<keyword evidence="4" id="KW-1185">Reference proteome</keyword>